<evidence type="ECO:0000256" key="5">
    <source>
        <dbReference type="ARBA" id="ARBA00022989"/>
    </source>
</evidence>
<dbReference type="Proteomes" id="UP000779809">
    <property type="component" value="Unassembled WGS sequence"/>
</dbReference>
<dbReference type="InterPro" id="IPR020846">
    <property type="entry name" value="MFS_dom"/>
</dbReference>
<comment type="subcellular location">
    <subcellularLocation>
        <location evidence="1">Membrane</location>
        <topology evidence="1">Multi-pass membrane protein</topology>
    </subcellularLocation>
</comment>
<accession>A0A932EQG9</accession>
<dbReference type="AlphaFoldDB" id="A0A932EQG9"/>
<feature type="transmembrane region" description="Helical" evidence="7">
    <location>
        <begin position="166"/>
        <end position="186"/>
    </location>
</feature>
<dbReference type="CDD" id="cd17370">
    <property type="entry name" value="MFS_MJ1317_like"/>
    <property type="match status" value="1"/>
</dbReference>
<protein>
    <submittedName>
        <fullName evidence="9">MFS transporter</fullName>
    </submittedName>
</protein>
<organism evidence="9 10">
    <name type="scientific">Candidatus Korobacter versatilis</name>
    <dbReference type="NCBI Taxonomy" id="658062"/>
    <lineage>
        <taxon>Bacteria</taxon>
        <taxon>Pseudomonadati</taxon>
        <taxon>Acidobacteriota</taxon>
        <taxon>Terriglobia</taxon>
        <taxon>Terriglobales</taxon>
        <taxon>Candidatus Korobacteraceae</taxon>
        <taxon>Candidatus Korobacter</taxon>
    </lineage>
</organism>
<dbReference type="Pfam" id="PF07690">
    <property type="entry name" value="MFS_1"/>
    <property type="match status" value="1"/>
</dbReference>
<evidence type="ECO:0000313" key="10">
    <source>
        <dbReference type="Proteomes" id="UP000779809"/>
    </source>
</evidence>
<evidence type="ECO:0000256" key="2">
    <source>
        <dbReference type="ARBA" id="ARBA00007015"/>
    </source>
</evidence>
<keyword evidence="6 7" id="KW-0472">Membrane</keyword>
<reference evidence="9" key="1">
    <citation type="submission" date="2020-07" db="EMBL/GenBank/DDBJ databases">
        <title>Huge and variable diversity of episymbiotic CPR bacteria and DPANN archaea in groundwater ecosystems.</title>
        <authorList>
            <person name="He C.Y."/>
            <person name="Keren R."/>
            <person name="Whittaker M."/>
            <person name="Farag I.F."/>
            <person name="Doudna J."/>
            <person name="Cate J.H.D."/>
            <person name="Banfield J.F."/>
        </authorList>
    </citation>
    <scope>NUCLEOTIDE SEQUENCE</scope>
    <source>
        <strain evidence="9">NC_groundwater_580_Pr5_B-0.1um_64_19</strain>
    </source>
</reference>
<dbReference type="InterPro" id="IPR039309">
    <property type="entry name" value="BT1"/>
</dbReference>
<evidence type="ECO:0000313" key="9">
    <source>
        <dbReference type="EMBL" id="MBI2679257.1"/>
    </source>
</evidence>
<evidence type="ECO:0000256" key="7">
    <source>
        <dbReference type="SAM" id="Phobius"/>
    </source>
</evidence>
<evidence type="ECO:0000256" key="3">
    <source>
        <dbReference type="ARBA" id="ARBA00022448"/>
    </source>
</evidence>
<keyword evidence="5 7" id="KW-1133">Transmembrane helix</keyword>
<gene>
    <name evidence="9" type="ORF">HYX28_10800</name>
</gene>
<dbReference type="SUPFAM" id="SSF103473">
    <property type="entry name" value="MFS general substrate transporter"/>
    <property type="match status" value="1"/>
</dbReference>
<name>A0A932EQG9_9BACT</name>
<feature type="transmembrane region" description="Helical" evidence="7">
    <location>
        <begin position="207"/>
        <end position="224"/>
    </location>
</feature>
<dbReference type="PANTHER" id="PTHR23518:SF2">
    <property type="entry name" value="MAJOR FACILITATOR SUPERFAMILY TRANSPORTER"/>
    <property type="match status" value="1"/>
</dbReference>
<dbReference type="InterPro" id="IPR011701">
    <property type="entry name" value="MFS"/>
</dbReference>
<dbReference type="InterPro" id="IPR036259">
    <property type="entry name" value="MFS_trans_sf"/>
</dbReference>
<dbReference type="EMBL" id="JACPNR010000013">
    <property type="protein sequence ID" value="MBI2679257.1"/>
    <property type="molecule type" value="Genomic_DNA"/>
</dbReference>
<evidence type="ECO:0000256" key="1">
    <source>
        <dbReference type="ARBA" id="ARBA00004141"/>
    </source>
</evidence>
<evidence type="ECO:0000259" key="8">
    <source>
        <dbReference type="PROSITE" id="PS50850"/>
    </source>
</evidence>
<feature type="transmembrane region" description="Helical" evidence="7">
    <location>
        <begin position="363"/>
        <end position="383"/>
    </location>
</feature>
<feature type="transmembrane region" description="Helical" evidence="7">
    <location>
        <begin position="333"/>
        <end position="351"/>
    </location>
</feature>
<dbReference type="PROSITE" id="PS50850">
    <property type="entry name" value="MFS"/>
    <property type="match status" value="1"/>
</dbReference>
<feature type="transmembrane region" description="Helical" evidence="7">
    <location>
        <begin position="274"/>
        <end position="293"/>
    </location>
</feature>
<feature type="domain" description="Major facilitator superfamily (MFS) profile" evidence="8">
    <location>
        <begin position="9"/>
        <end position="387"/>
    </location>
</feature>
<proteinExistence type="inferred from homology"/>
<dbReference type="GO" id="GO:0016020">
    <property type="term" value="C:membrane"/>
    <property type="evidence" value="ECO:0007669"/>
    <property type="project" value="UniProtKB-SubCell"/>
</dbReference>
<keyword evidence="3" id="KW-0813">Transport</keyword>
<feature type="transmembrane region" description="Helical" evidence="7">
    <location>
        <begin position="140"/>
        <end position="160"/>
    </location>
</feature>
<dbReference type="Pfam" id="PF03092">
    <property type="entry name" value="BT1"/>
    <property type="match status" value="1"/>
</dbReference>
<evidence type="ECO:0000256" key="6">
    <source>
        <dbReference type="ARBA" id="ARBA00023136"/>
    </source>
</evidence>
<evidence type="ECO:0000256" key="4">
    <source>
        <dbReference type="ARBA" id="ARBA00022692"/>
    </source>
</evidence>
<dbReference type="PANTHER" id="PTHR23518">
    <property type="entry name" value="C-METHYLTRANSFERASE"/>
    <property type="match status" value="1"/>
</dbReference>
<keyword evidence="4 7" id="KW-0812">Transmembrane</keyword>
<dbReference type="Gene3D" id="1.20.1250.20">
    <property type="entry name" value="MFS general substrate transporter like domains"/>
    <property type="match status" value="2"/>
</dbReference>
<comment type="similarity">
    <text evidence="2">Belongs to the major facilitator superfamily. Folate-biopterin transporter (TC 2.A.71) family.</text>
</comment>
<comment type="caution">
    <text evidence="9">The sequence shown here is derived from an EMBL/GenBank/DDBJ whole genome shotgun (WGS) entry which is preliminary data.</text>
</comment>
<feature type="transmembrane region" description="Helical" evidence="7">
    <location>
        <begin position="244"/>
        <end position="262"/>
    </location>
</feature>
<sequence length="401" mass="42864">MPSPRERRNVYLFGATSFLNDTASEMAYWTLPAFLASIGAGPAHLGVIEGIAESVAAAAKLFTGYVTDRVSRRKPIVVFGYALANVVKPILAIATSWWQVLIIRFADRTAKGIRGAPRDVMVAESVDAANRGSAFGLLQAMDSAGAVAGPLLALFILTRLQYGIRAVFWAAAVPGALAILVVWLFVREPAEREGKSKAVPFTLRPGLPWRFHYVLLAVALFSLGNSSDMFLVLRAADAGIAVHYAPLLGLVFNVTYTLTSWPAGRLSDKVPRHFVAASGYAVFAAVYAVFAAAPSRAAIWGAMASYGLFYSLTNPVLRALVVDYAPEPKRGRALGFFYFVTSITTLAASLITGELWQQFGARVPFLLSAALAVVAALMLLFTAKPATRAASELTADVQPGS</sequence>
<dbReference type="GO" id="GO:0022857">
    <property type="term" value="F:transmembrane transporter activity"/>
    <property type="evidence" value="ECO:0007669"/>
    <property type="project" value="InterPro"/>
</dbReference>